<dbReference type="Gene3D" id="2.40.160.10">
    <property type="entry name" value="Porin"/>
    <property type="match status" value="1"/>
</dbReference>
<dbReference type="InterPro" id="IPR023614">
    <property type="entry name" value="Porin_dom_sf"/>
</dbReference>
<sequence length="292" mass="28859">MKNVLLASTALVLTAGVAAADITFSGGARFGVLYDSTTGAADELALHNRFTLNIDAATETDSGIEFFARVRVRGGNSGTAGITNSGVSAPRVGMSVGGVEVAVGNIKGALEETPGLYDGAVGLTGLGDLNVVATGNWDSFSSAGAGVNGVEVLYSAGAFGAHLSHSPVSDLTALNASYAFGDWTVAAAYQDDAAAGSANDTWLVTAGGSLGNFGLGAAYGDTDGNAKFRVNGSAALGAGTKVTAFVADDESAAETIWGLGFTHSLGGAVLAGGVVADGTGENQADLGVRFSF</sequence>
<dbReference type="AlphaFoldDB" id="A0A1I4FJR0"/>
<keyword evidence="4" id="KW-1185">Reference proteome</keyword>
<dbReference type="GO" id="GO:0015288">
    <property type="term" value="F:porin activity"/>
    <property type="evidence" value="ECO:0007669"/>
    <property type="project" value="InterPro"/>
</dbReference>
<dbReference type="Pfam" id="PF13609">
    <property type="entry name" value="Porin_4"/>
    <property type="match status" value="1"/>
</dbReference>
<gene>
    <name evidence="3" type="ORF">SAMN04488036_10642</name>
</gene>
<dbReference type="EMBL" id="FOSZ01000006">
    <property type="protein sequence ID" value="SFL17157.1"/>
    <property type="molecule type" value="Genomic_DNA"/>
</dbReference>
<dbReference type="SUPFAM" id="SSF56935">
    <property type="entry name" value="Porins"/>
    <property type="match status" value="1"/>
</dbReference>
<dbReference type="RefSeq" id="WP_093324691.1">
    <property type="nucleotide sequence ID" value="NZ_FOSZ01000006.1"/>
</dbReference>
<keyword evidence="1" id="KW-0732">Signal</keyword>
<dbReference type="OrthoDB" id="7326315at2"/>
<proteinExistence type="predicted"/>
<feature type="chain" id="PRO_5011470243" evidence="1">
    <location>
        <begin position="21"/>
        <end position="292"/>
    </location>
</feature>
<evidence type="ECO:0000313" key="4">
    <source>
        <dbReference type="Proteomes" id="UP000198851"/>
    </source>
</evidence>
<dbReference type="STRING" id="1280847.SAMN04488036_10642"/>
<organism evidence="3 4">
    <name type="scientific">Shimia haliotis</name>
    <dbReference type="NCBI Taxonomy" id="1280847"/>
    <lineage>
        <taxon>Bacteria</taxon>
        <taxon>Pseudomonadati</taxon>
        <taxon>Pseudomonadota</taxon>
        <taxon>Alphaproteobacteria</taxon>
        <taxon>Rhodobacterales</taxon>
        <taxon>Roseobacteraceae</taxon>
    </lineage>
</organism>
<name>A0A1I4FJR0_9RHOB</name>
<evidence type="ECO:0000313" key="3">
    <source>
        <dbReference type="EMBL" id="SFL17157.1"/>
    </source>
</evidence>
<reference evidence="4" key="1">
    <citation type="submission" date="2016-10" db="EMBL/GenBank/DDBJ databases">
        <authorList>
            <person name="Varghese N."/>
            <person name="Submissions S."/>
        </authorList>
    </citation>
    <scope>NUCLEOTIDE SEQUENCE [LARGE SCALE GENOMIC DNA]</scope>
    <source>
        <strain evidence="4">DSM 28453</strain>
    </source>
</reference>
<dbReference type="Proteomes" id="UP000198851">
    <property type="component" value="Unassembled WGS sequence"/>
</dbReference>
<dbReference type="GO" id="GO:0016020">
    <property type="term" value="C:membrane"/>
    <property type="evidence" value="ECO:0007669"/>
    <property type="project" value="InterPro"/>
</dbReference>
<accession>A0A1I4FJR0</accession>
<evidence type="ECO:0000259" key="2">
    <source>
        <dbReference type="Pfam" id="PF13609"/>
    </source>
</evidence>
<feature type="domain" description="Porin" evidence="2">
    <location>
        <begin position="7"/>
        <end position="281"/>
    </location>
</feature>
<dbReference type="InterPro" id="IPR033900">
    <property type="entry name" value="Gram_neg_porin_domain"/>
</dbReference>
<evidence type="ECO:0000256" key="1">
    <source>
        <dbReference type="SAM" id="SignalP"/>
    </source>
</evidence>
<feature type="signal peptide" evidence="1">
    <location>
        <begin position="1"/>
        <end position="20"/>
    </location>
</feature>
<protein>
    <submittedName>
        <fullName evidence="3">Outer membrane protein OmpU</fullName>
    </submittedName>
</protein>